<keyword evidence="2" id="KW-0472">Membrane</keyword>
<feature type="transmembrane region" description="Helical" evidence="2">
    <location>
        <begin position="59"/>
        <end position="78"/>
    </location>
</feature>
<dbReference type="InterPro" id="IPR000366">
    <property type="entry name" value="GPCR_STE2"/>
</dbReference>
<dbReference type="PANTHER" id="PTHR28009:SF1">
    <property type="entry name" value="PHEROMONE ALPHA FACTOR RECEPTOR"/>
    <property type="match status" value="1"/>
</dbReference>
<evidence type="ECO:0000313" key="3">
    <source>
        <dbReference type="EMBL" id="KAJ9603182.1"/>
    </source>
</evidence>
<evidence type="ECO:0000256" key="1">
    <source>
        <dbReference type="SAM" id="MobiDB-lite"/>
    </source>
</evidence>
<dbReference type="GO" id="GO:0038038">
    <property type="term" value="C:G protein-coupled receptor homodimeric complex"/>
    <property type="evidence" value="ECO:0007669"/>
    <property type="project" value="TreeGrafter"/>
</dbReference>
<sequence>MSTVTVTSDSTDSTLTLPTAGVGGSLYDKAFPVPVYSNAPYNMVTWRTLDTWGNANSNYAATQGIAAGLLWASLTYLLALTPNHKRTTPFHSLMLLGLIFLLVHLTIDMVTSTTPGIQPSSAYTTLTGDIADSVWTKSFITTFGASRVAGWFAFVFASICLWLQARGLMTGLKVRHSGTYKFILSYLAFTSGATLSAAVAYSIHQIVTITKPVDNVSIFTKNQYTLRIAYLICYTICIGSYSLVSTISIVGIVWRRPTAISGGSAYASALNLLGVLCAQSFAIPLVFSLLQVLPNQTVILRPEILLLPSVYTILPIGSLFMTANTNPVSNAESPRAPVLLPNGDNSPNRVDHTESDMTPANRSELPVTQPTSCTPASTYIDHELSRIDAMECGGSVVGRRQPFSWTETTLSDKDSQEKEVVTPETRSQ</sequence>
<feature type="transmembrane region" description="Helical" evidence="2">
    <location>
        <begin position="186"/>
        <end position="208"/>
    </location>
</feature>
<keyword evidence="2" id="KW-0812">Transmembrane</keyword>
<dbReference type="PANTHER" id="PTHR28009">
    <property type="entry name" value="PHEROMONE ALPHA FACTOR RECEPTOR"/>
    <property type="match status" value="1"/>
</dbReference>
<feature type="transmembrane region" description="Helical" evidence="2">
    <location>
        <begin position="304"/>
        <end position="323"/>
    </location>
</feature>
<evidence type="ECO:0000256" key="2">
    <source>
        <dbReference type="SAM" id="Phobius"/>
    </source>
</evidence>
<accession>A0AA38WY06</accession>
<proteinExistence type="predicted"/>
<feature type="compositionally biased region" description="Polar residues" evidence="1">
    <location>
        <begin position="356"/>
        <end position="373"/>
    </location>
</feature>
<feature type="region of interest" description="Disordered" evidence="1">
    <location>
        <begin position="331"/>
        <end position="373"/>
    </location>
</feature>
<dbReference type="Pfam" id="PF02116">
    <property type="entry name" value="STE2"/>
    <property type="match status" value="1"/>
</dbReference>
<comment type="caution">
    <text evidence="3">The sequence shown here is derived from an EMBL/GenBank/DDBJ whole genome shotgun (WGS) entry which is preliminary data.</text>
</comment>
<dbReference type="GO" id="GO:0004932">
    <property type="term" value="F:mating-type factor pheromone receptor activity"/>
    <property type="evidence" value="ECO:0007669"/>
    <property type="project" value="InterPro"/>
</dbReference>
<dbReference type="EMBL" id="JAPDRK010000023">
    <property type="protein sequence ID" value="KAJ9603182.1"/>
    <property type="molecule type" value="Genomic_DNA"/>
</dbReference>
<dbReference type="Proteomes" id="UP001172673">
    <property type="component" value="Unassembled WGS sequence"/>
</dbReference>
<feature type="transmembrane region" description="Helical" evidence="2">
    <location>
        <begin position="148"/>
        <end position="165"/>
    </location>
</feature>
<evidence type="ECO:0000313" key="4">
    <source>
        <dbReference type="Proteomes" id="UP001172673"/>
    </source>
</evidence>
<dbReference type="AlphaFoldDB" id="A0AA38WY06"/>
<organism evidence="3 4">
    <name type="scientific">Cladophialophora chaetospira</name>
    <dbReference type="NCBI Taxonomy" id="386627"/>
    <lineage>
        <taxon>Eukaryota</taxon>
        <taxon>Fungi</taxon>
        <taxon>Dikarya</taxon>
        <taxon>Ascomycota</taxon>
        <taxon>Pezizomycotina</taxon>
        <taxon>Eurotiomycetes</taxon>
        <taxon>Chaetothyriomycetidae</taxon>
        <taxon>Chaetothyriales</taxon>
        <taxon>Herpotrichiellaceae</taxon>
        <taxon>Cladophialophora</taxon>
    </lineage>
</organism>
<name>A0AA38WY06_9EURO</name>
<feature type="transmembrane region" description="Helical" evidence="2">
    <location>
        <begin position="228"/>
        <end position="254"/>
    </location>
</feature>
<feature type="transmembrane region" description="Helical" evidence="2">
    <location>
        <begin position="266"/>
        <end position="292"/>
    </location>
</feature>
<keyword evidence="2" id="KW-1133">Transmembrane helix</keyword>
<feature type="transmembrane region" description="Helical" evidence="2">
    <location>
        <begin position="90"/>
        <end position="107"/>
    </location>
</feature>
<reference evidence="3" key="1">
    <citation type="submission" date="2022-10" db="EMBL/GenBank/DDBJ databases">
        <title>Culturing micro-colonial fungi from biological soil crusts in the Mojave desert and describing Neophaeococcomyces mojavensis, and introducing the new genera and species Taxawa tesnikishii.</title>
        <authorList>
            <person name="Kurbessoian T."/>
            <person name="Stajich J.E."/>
        </authorList>
    </citation>
    <scope>NUCLEOTIDE SEQUENCE</scope>
    <source>
        <strain evidence="3">TK_41</strain>
    </source>
</reference>
<feature type="compositionally biased region" description="Basic and acidic residues" evidence="1">
    <location>
        <begin position="410"/>
        <end position="428"/>
    </location>
</feature>
<protein>
    <submittedName>
        <fullName evidence="3">Uncharacterized protein</fullName>
    </submittedName>
</protein>
<dbReference type="GO" id="GO:0000750">
    <property type="term" value="P:pheromone-dependent signal transduction involved in conjugation with cellular fusion"/>
    <property type="evidence" value="ECO:0007669"/>
    <property type="project" value="TreeGrafter"/>
</dbReference>
<gene>
    <name evidence="3" type="ORF">H2200_012477</name>
</gene>
<feature type="region of interest" description="Disordered" evidence="1">
    <location>
        <begin position="407"/>
        <end position="428"/>
    </location>
</feature>
<keyword evidence="4" id="KW-1185">Reference proteome</keyword>